<gene>
    <name evidence="1" type="ORF">GCK72_025632</name>
</gene>
<dbReference type="KEGG" id="crq:GCK72_025632"/>
<proteinExistence type="predicted"/>
<protein>
    <submittedName>
        <fullName evidence="1">Uncharacterized protein</fullName>
    </submittedName>
</protein>
<name>A0A6A5G368_CAERE</name>
<reference evidence="1 2" key="1">
    <citation type="submission" date="2019-12" db="EMBL/GenBank/DDBJ databases">
        <title>Chromosome-level assembly of the Caenorhabditis remanei genome.</title>
        <authorList>
            <person name="Teterina A.A."/>
            <person name="Willis J.H."/>
            <person name="Phillips P.C."/>
        </authorList>
    </citation>
    <scope>NUCLEOTIDE SEQUENCE [LARGE SCALE GENOMIC DNA]</scope>
    <source>
        <strain evidence="1 2">PX506</strain>
        <tissue evidence="1">Whole organism</tissue>
    </source>
</reference>
<comment type="caution">
    <text evidence="1">The sequence shown here is derived from an EMBL/GenBank/DDBJ whole genome shotgun (WGS) entry which is preliminary data.</text>
</comment>
<evidence type="ECO:0000313" key="1">
    <source>
        <dbReference type="EMBL" id="KAF1749165.1"/>
    </source>
</evidence>
<accession>A0A6A5G368</accession>
<organism evidence="1 2">
    <name type="scientific">Caenorhabditis remanei</name>
    <name type="common">Caenorhabditis vulgaris</name>
    <dbReference type="NCBI Taxonomy" id="31234"/>
    <lineage>
        <taxon>Eukaryota</taxon>
        <taxon>Metazoa</taxon>
        <taxon>Ecdysozoa</taxon>
        <taxon>Nematoda</taxon>
        <taxon>Chromadorea</taxon>
        <taxon>Rhabditida</taxon>
        <taxon>Rhabditina</taxon>
        <taxon>Rhabditomorpha</taxon>
        <taxon>Rhabditoidea</taxon>
        <taxon>Rhabditidae</taxon>
        <taxon>Peloderinae</taxon>
        <taxon>Caenorhabditis</taxon>
    </lineage>
</organism>
<dbReference type="EMBL" id="WUAV01000006">
    <property type="protein sequence ID" value="KAF1749165.1"/>
    <property type="molecule type" value="Genomic_DNA"/>
</dbReference>
<dbReference type="CTD" id="78777937"/>
<dbReference type="GeneID" id="78777937"/>
<dbReference type="RefSeq" id="XP_053579989.1">
    <property type="nucleotide sequence ID" value="XM_053736423.1"/>
</dbReference>
<dbReference type="AlphaFoldDB" id="A0A6A5G368"/>
<evidence type="ECO:0000313" key="2">
    <source>
        <dbReference type="Proteomes" id="UP000483820"/>
    </source>
</evidence>
<sequence>MFFQPFRRDWQTDWPEGEFHVEPWLGLAELGLEPHASHSTSATCVVEQQMVTLTRCAWSVASQQVVQIDKVLVLSKEVLRSFSCSVGGVVGGRGAQRVGWGKELKNNIIIFITSDITNVKRTSPPRRSNELLFGMVADGAEAGASHAANGSEFPVGATCGAMELAHGSLEEEVNN</sequence>
<dbReference type="Proteomes" id="UP000483820">
    <property type="component" value="Chromosome X"/>
</dbReference>